<evidence type="ECO:0000313" key="3">
    <source>
        <dbReference type="EMBL" id="KAG7376158.1"/>
    </source>
</evidence>
<feature type="region of interest" description="Disordered" evidence="1">
    <location>
        <begin position="155"/>
        <end position="190"/>
    </location>
</feature>
<comment type="caution">
    <text evidence="3">The sequence shown here is derived from an EMBL/GenBank/DDBJ whole genome shotgun (WGS) entry which is preliminary data.</text>
</comment>
<proteinExistence type="predicted"/>
<name>A0A8T1V7U6_9STRA</name>
<keyword evidence="4" id="KW-1185">Reference proteome</keyword>
<dbReference type="AlphaFoldDB" id="A0A8T1V7U6"/>
<evidence type="ECO:0000259" key="2">
    <source>
        <dbReference type="Pfam" id="PF13873"/>
    </source>
</evidence>
<reference evidence="3" key="1">
    <citation type="submission" date="2021-02" db="EMBL/GenBank/DDBJ databases">
        <authorList>
            <person name="Palmer J.M."/>
        </authorList>
    </citation>
    <scope>NUCLEOTIDE SEQUENCE</scope>
    <source>
        <strain evidence="3">SCRP734</strain>
    </source>
</reference>
<feature type="domain" description="Myb/SANT-like DNA-binding" evidence="2">
    <location>
        <begin position="14"/>
        <end position="71"/>
    </location>
</feature>
<feature type="compositionally biased region" description="Basic and acidic residues" evidence="1">
    <location>
        <begin position="175"/>
        <end position="190"/>
    </location>
</feature>
<dbReference type="EMBL" id="JAGDFM010000790">
    <property type="protein sequence ID" value="KAG7376158.1"/>
    <property type="molecule type" value="Genomic_DNA"/>
</dbReference>
<dbReference type="Pfam" id="PF13873">
    <property type="entry name" value="Myb_DNA-bind_5"/>
    <property type="match status" value="1"/>
</dbReference>
<organism evidence="3 4">
    <name type="scientific">Phytophthora pseudosyringae</name>
    <dbReference type="NCBI Taxonomy" id="221518"/>
    <lineage>
        <taxon>Eukaryota</taxon>
        <taxon>Sar</taxon>
        <taxon>Stramenopiles</taxon>
        <taxon>Oomycota</taxon>
        <taxon>Peronosporomycetes</taxon>
        <taxon>Peronosporales</taxon>
        <taxon>Peronosporaceae</taxon>
        <taxon>Phytophthora</taxon>
    </lineage>
</organism>
<dbReference type="Proteomes" id="UP000694044">
    <property type="component" value="Unassembled WGS sequence"/>
</dbReference>
<feature type="compositionally biased region" description="Low complexity" evidence="1">
    <location>
        <begin position="205"/>
        <end position="216"/>
    </location>
</feature>
<evidence type="ECO:0000313" key="4">
    <source>
        <dbReference type="Proteomes" id="UP000694044"/>
    </source>
</evidence>
<gene>
    <name evidence="3" type="ORF">PHYPSEUDO_014198</name>
</gene>
<evidence type="ECO:0000256" key="1">
    <source>
        <dbReference type="SAM" id="MobiDB-lite"/>
    </source>
</evidence>
<accession>A0A8T1V7U6</accession>
<sequence length="286" mass="32554">MQDPSSSTTLSSDELLTLTRAWIAVASGHHAHVTLEQIRALFWDRVGAEYAAKSARPRTAGELRGQWQSMRPSLAPFITLLSLKWKSLKLPKDGGTCPNEVFEWTVQAFRTSVMRDFAFLDVAWTLVNEKMWWGVLKPQLLQHFQLMQKEEQELKDQRDLEGQQESPLVRGVTRQRSDEEGVEEESRRVRQRLDSEDLLPIEDVQQPQSELSSQELTPLKKAGALAREQKDAGVKAEQSAAVTELQLELAIMTQSEDGLSVEAKEYLLLQRQQILQKVKAKTQQHP</sequence>
<protein>
    <recommendedName>
        <fullName evidence="2">Myb/SANT-like DNA-binding domain-containing protein</fullName>
    </recommendedName>
</protein>
<dbReference type="InterPro" id="IPR028002">
    <property type="entry name" value="Myb_DNA-bind_5"/>
</dbReference>
<dbReference type="OrthoDB" id="125168at2759"/>
<feature type="region of interest" description="Disordered" evidence="1">
    <location>
        <begin position="198"/>
        <end position="217"/>
    </location>
</feature>